<organism evidence="1 2">
    <name type="scientific">Phytophthora rubi</name>
    <dbReference type="NCBI Taxonomy" id="129364"/>
    <lineage>
        <taxon>Eukaryota</taxon>
        <taxon>Sar</taxon>
        <taxon>Stramenopiles</taxon>
        <taxon>Oomycota</taxon>
        <taxon>Peronosporomycetes</taxon>
        <taxon>Peronosporales</taxon>
        <taxon>Peronosporaceae</taxon>
        <taxon>Phytophthora</taxon>
    </lineage>
</organism>
<dbReference type="EMBL" id="QXFV01001435">
    <property type="protein sequence ID" value="KAE9005917.1"/>
    <property type="molecule type" value="Genomic_DNA"/>
</dbReference>
<accession>A0A6A3KJA8</accession>
<proteinExistence type="predicted"/>
<reference evidence="1 2" key="1">
    <citation type="submission" date="2018-09" db="EMBL/GenBank/DDBJ databases">
        <title>Genomic investigation of the strawberry pathogen Phytophthora fragariae indicates pathogenicity is determined by transcriptional variation in three key races.</title>
        <authorList>
            <person name="Adams T.M."/>
            <person name="Armitage A.D."/>
            <person name="Sobczyk M.K."/>
            <person name="Bates H.J."/>
            <person name="Dunwell J.M."/>
            <person name="Nellist C.F."/>
            <person name="Harrison R.J."/>
        </authorList>
    </citation>
    <scope>NUCLEOTIDE SEQUENCE [LARGE SCALE GENOMIC DNA]</scope>
    <source>
        <strain evidence="1 2">SCRP249</strain>
    </source>
</reference>
<dbReference type="Proteomes" id="UP000429607">
    <property type="component" value="Unassembled WGS sequence"/>
</dbReference>
<protein>
    <recommendedName>
        <fullName evidence="3">Tc1-like transposase DDE domain-containing protein</fullName>
    </recommendedName>
</protein>
<sequence length="349" mass="39375">MPKEPKHTLAARARVLDAHRERGDWMLVTHHNGIPPTTARNIVERGAPELKKRGGARAAITKCTPEMESALVDYLEENCQYTLSQMRDMLFCDFGVLVSTSLISRKLCGKLYTVKQVRVEPETCNNAENIEKRRVFGEALLKHEREGAFIVYYDETNYNLYCKRSQGRAPIGERAVVKLPPSKGANLQLQCAVSPEVGLVHYEKRRGSIKMDVNAGFVDSIYDAVKQHDVYKEHFVGKNIVVILDNPPVHNQTENLVRDRCDLVLLRLGQCAIPSKHLESTHQAYLALSHEEMMNVPYGQKTVLRMQLLEKAAEHAMPCMDLRLVNKMARHGALSVAAAIRSEPMEYGT</sequence>
<evidence type="ECO:0000313" key="1">
    <source>
        <dbReference type="EMBL" id="KAE9005917.1"/>
    </source>
</evidence>
<dbReference type="PANTHER" id="PTHR48472">
    <property type="entry name" value="TC1-LIKE TRANSPOSASE DDE DOMAIN-CONTAINING PROTEIN"/>
    <property type="match status" value="1"/>
</dbReference>
<evidence type="ECO:0000313" key="2">
    <source>
        <dbReference type="Proteomes" id="UP000429607"/>
    </source>
</evidence>
<dbReference type="InterPro" id="IPR036397">
    <property type="entry name" value="RNaseH_sf"/>
</dbReference>
<dbReference type="InterPro" id="IPR009057">
    <property type="entry name" value="Homeodomain-like_sf"/>
</dbReference>
<comment type="caution">
    <text evidence="1">The sequence shown here is derived from an EMBL/GenBank/DDBJ whole genome shotgun (WGS) entry which is preliminary data.</text>
</comment>
<evidence type="ECO:0008006" key="3">
    <source>
        <dbReference type="Google" id="ProtNLM"/>
    </source>
</evidence>
<dbReference type="Gene3D" id="3.30.420.10">
    <property type="entry name" value="Ribonuclease H-like superfamily/Ribonuclease H"/>
    <property type="match status" value="1"/>
</dbReference>
<dbReference type="GO" id="GO:0003676">
    <property type="term" value="F:nucleic acid binding"/>
    <property type="evidence" value="ECO:0007669"/>
    <property type="project" value="InterPro"/>
</dbReference>
<dbReference type="AlphaFoldDB" id="A0A6A3KJA8"/>
<dbReference type="PANTHER" id="PTHR48472:SF1">
    <property type="entry name" value="TC1-LIKE TRANSPOSASE DDE DOMAIN-CONTAINING PROTEIN"/>
    <property type="match status" value="1"/>
</dbReference>
<dbReference type="SUPFAM" id="SSF46689">
    <property type="entry name" value="Homeodomain-like"/>
    <property type="match status" value="1"/>
</dbReference>
<gene>
    <name evidence="1" type="ORF">PR001_g17334</name>
</gene>
<name>A0A6A3KJA8_9STRA</name>